<reference evidence="6 7" key="1">
    <citation type="journal article" date="2015" name="Proc. Natl. Acad. Sci. U.S.A.">
        <title>The resurrection genome of Boea hygrometrica: A blueprint for survival of dehydration.</title>
        <authorList>
            <person name="Xiao L."/>
            <person name="Yang G."/>
            <person name="Zhang L."/>
            <person name="Yang X."/>
            <person name="Zhao S."/>
            <person name="Ji Z."/>
            <person name="Zhou Q."/>
            <person name="Hu M."/>
            <person name="Wang Y."/>
            <person name="Chen M."/>
            <person name="Xu Y."/>
            <person name="Jin H."/>
            <person name="Xiao X."/>
            <person name="Hu G."/>
            <person name="Bao F."/>
            <person name="Hu Y."/>
            <person name="Wan P."/>
            <person name="Li L."/>
            <person name="Deng X."/>
            <person name="Kuang T."/>
            <person name="Xiang C."/>
            <person name="Zhu J.K."/>
            <person name="Oliver M.J."/>
            <person name="He Y."/>
        </authorList>
    </citation>
    <scope>NUCLEOTIDE SEQUENCE [LARGE SCALE GENOMIC DNA]</scope>
    <source>
        <strain evidence="7">cv. XS01</strain>
    </source>
</reference>
<feature type="compositionally biased region" description="Polar residues" evidence="4">
    <location>
        <begin position="72"/>
        <end position="87"/>
    </location>
</feature>
<dbReference type="GO" id="GO:0050793">
    <property type="term" value="P:regulation of developmental process"/>
    <property type="evidence" value="ECO:0007669"/>
    <property type="project" value="TreeGrafter"/>
</dbReference>
<evidence type="ECO:0000256" key="2">
    <source>
        <dbReference type="ARBA" id="ARBA00022771"/>
    </source>
</evidence>
<dbReference type="EMBL" id="KV017149">
    <property type="protein sequence ID" value="KZV19024.1"/>
    <property type="molecule type" value="Genomic_DNA"/>
</dbReference>
<dbReference type="PROSITE" id="PS51523">
    <property type="entry name" value="ZF_HD_DIMER"/>
    <property type="match status" value="1"/>
</dbReference>
<evidence type="ECO:0000256" key="3">
    <source>
        <dbReference type="ARBA" id="ARBA00022833"/>
    </source>
</evidence>
<protein>
    <recommendedName>
        <fullName evidence="5">ZF-HD dimerization-type domain-containing protein</fullName>
    </recommendedName>
</protein>
<name>A0A2Z7AIJ9_9LAMI</name>
<sequence>MKFPFPLIGCQFTQDLDPTTVGTASRSRHQLPHRQLSVTYRECLKYQAESTGNHAVDGCREFMPGRQEGTRKSSNAPPVIVTGTSIGERSKASRGLYFS</sequence>
<keyword evidence="7" id="KW-1185">Reference proteome</keyword>
<evidence type="ECO:0000256" key="4">
    <source>
        <dbReference type="SAM" id="MobiDB-lite"/>
    </source>
</evidence>
<dbReference type="GO" id="GO:0005634">
    <property type="term" value="C:nucleus"/>
    <property type="evidence" value="ECO:0007669"/>
    <property type="project" value="TreeGrafter"/>
</dbReference>
<dbReference type="GO" id="GO:0003700">
    <property type="term" value="F:DNA-binding transcription factor activity"/>
    <property type="evidence" value="ECO:0007669"/>
    <property type="project" value="TreeGrafter"/>
</dbReference>
<proteinExistence type="predicted"/>
<accession>A0A2Z7AIJ9</accession>
<dbReference type="PANTHER" id="PTHR31948:SF140">
    <property type="entry name" value="ZINC-FINGER HOMEODOMAIN PROTEIN 2"/>
    <property type="match status" value="1"/>
</dbReference>
<organism evidence="6 7">
    <name type="scientific">Dorcoceras hygrometricum</name>
    <dbReference type="NCBI Taxonomy" id="472368"/>
    <lineage>
        <taxon>Eukaryota</taxon>
        <taxon>Viridiplantae</taxon>
        <taxon>Streptophyta</taxon>
        <taxon>Embryophyta</taxon>
        <taxon>Tracheophyta</taxon>
        <taxon>Spermatophyta</taxon>
        <taxon>Magnoliopsida</taxon>
        <taxon>eudicotyledons</taxon>
        <taxon>Gunneridae</taxon>
        <taxon>Pentapetalae</taxon>
        <taxon>asterids</taxon>
        <taxon>lamiids</taxon>
        <taxon>Lamiales</taxon>
        <taxon>Gesneriaceae</taxon>
        <taxon>Didymocarpoideae</taxon>
        <taxon>Trichosporeae</taxon>
        <taxon>Loxocarpinae</taxon>
        <taxon>Dorcoceras</taxon>
    </lineage>
</organism>
<dbReference type="Pfam" id="PF04770">
    <property type="entry name" value="ZF-HD_dimer"/>
    <property type="match status" value="1"/>
</dbReference>
<feature type="domain" description="ZF-HD dimerization-type" evidence="5">
    <location>
        <begin position="40"/>
        <end position="96"/>
    </location>
</feature>
<keyword evidence="2" id="KW-0863">Zinc-finger</keyword>
<dbReference type="GO" id="GO:0000976">
    <property type="term" value="F:transcription cis-regulatory region binding"/>
    <property type="evidence" value="ECO:0007669"/>
    <property type="project" value="TreeGrafter"/>
</dbReference>
<evidence type="ECO:0000256" key="1">
    <source>
        <dbReference type="ARBA" id="ARBA00022723"/>
    </source>
</evidence>
<dbReference type="InterPro" id="IPR006456">
    <property type="entry name" value="ZF_HD_homeobox_Cys/His_dimer"/>
</dbReference>
<evidence type="ECO:0000313" key="7">
    <source>
        <dbReference type="Proteomes" id="UP000250235"/>
    </source>
</evidence>
<feature type="region of interest" description="Disordered" evidence="4">
    <location>
        <begin position="64"/>
        <end position="99"/>
    </location>
</feature>
<dbReference type="GO" id="GO:0008270">
    <property type="term" value="F:zinc ion binding"/>
    <property type="evidence" value="ECO:0007669"/>
    <property type="project" value="UniProtKB-KW"/>
</dbReference>
<dbReference type="AlphaFoldDB" id="A0A2Z7AIJ9"/>
<keyword evidence="1" id="KW-0479">Metal-binding</keyword>
<evidence type="ECO:0000259" key="5">
    <source>
        <dbReference type="PROSITE" id="PS51523"/>
    </source>
</evidence>
<gene>
    <name evidence="6" type="ORF">F511_08452</name>
</gene>
<evidence type="ECO:0000313" key="6">
    <source>
        <dbReference type="EMBL" id="KZV19024.1"/>
    </source>
</evidence>
<dbReference type="Proteomes" id="UP000250235">
    <property type="component" value="Unassembled WGS sequence"/>
</dbReference>
<keyword evidence="3" id="KW-0862">Zinc</keyword>
<dbReference type="PANTHER" id="PTHR31948">
    <property type="entry name" value="ZINC-FINGER HOMEODOMAIN PROTEIN 2"/>
    <property type="match status" value="1"/>
</dbReference>